<dbReference type="PaxDb" id="67767-A0A0J7KGK9"/>
<dbReference type="STRING" id="67767.A0A0J7KGK9"/>
<feature type="coiled-coil region" evidence="3">
    <location>
        <begin position="224"/>
        <end position="269"/>
    </location>
</feature>
<dbReference type="Pfam" id="PF00076">
    <property type="entry name" value="RRM_1"/>
    <property type="match status" value="1"/>
</dbReference>
<dbReference type="AlphaFoldDB" id="A0A0J7KGK9"/>
<evidence type="ECO:0000256" key="3">
    <source>
        <dbReference type="SAM" id="Coils"/>
    </source>
</evidence>
<dbReference type="PANTHER" id="PTHR48025:SF1">
    <property type="entry name" value="RRM DOMAIN-CONTAINING PROTEIN"/>
    <property type="match status" value="1"/>
</dbReference>
<feature type="domain" description="RRM" evidence="4">
    <location>
        <begin position="28"/>
        <end position="100"/>
    </location>
</feature>
<dbReference type="GO" id="GO:0005634">
    <property type="term" value="C:nucleus"/>
    <property type="evidence" value="ECO:0007669"/>
    <property type="project" value="TreeGrafter"/>
</dbReference>
<keyword evidence="3" id="KW-0175">Coiled coil</keyword>
<dbReference type="OrthoDB" id="10067824at2759"/>
<comment type="caution">
    <text evidence="5">The sequence shown here is derived from an EMBL/GenBank/DDBJ whole genome shotgun (WGS) entry which is preliminary data.</text>
</comment>
<feature type="non-terminal residue" evidence="5">
    <location>
        <position position="269"/>
    </location>
</feature>
<reference evidence="5 6" key="1">
    <citation type="submission" date="2015-04" db="EMBL/GenBank/DDBJ databases">
        <title>Lasius niger genome sequencing.</title>
        <authorList>
            <person name="Konorov E.A."/>
            <person name="Nikitin M.A."/>
            <person name="Kirill M.V."/>
            <person name="Chang P."/>
        </authorList>
    </citation>
    <scope>NUCLEOTIDE SEQUENCE [LARGE SCALE GENOMIC DNA]</scope>
    <source>
        <tissue evidence="5">Whole</tissue>
    </source>
</reference>
<proteinExistence type="predicted"/>
<dbReference type="InterPro" id="IPR035979">
    <property type="entry name" value="RBD_domain_sf"/>
</dbReference>
<dbReference type="EMBL" id="LBMM01007870">
    <property type="protein sequence ID" value="KMQ89346.1"/>
    <property type="molecule type" value="Genomic_DNA"/>
</dbReference>
<dbReference type="SMART" id="SM00360">
    <property type="entry name" value="RRM"/>
    <property type="match status" value="2"/>
</dbReference>
<evidence type="ECO:0000313" key="5">
    <source>
        <dbReference type="EMBL" id="KMQ89346.1"/>
    </source>
</evidence>
<evidence type="ECO:0000256" key="2">
    <source>
        <dbReference type="PROSITE-ProRule" id="PRU00176"/>
    </source>
</evidence>
<accession>A0A0J7KGK9</accession>
<evidence type="ECO:0000259" key="4">
    <source>
        <dbReference type="PROSITE" id="PS50102"/>
    </source>
</evidence>
<dbReference type="GO" id="GO:0003729">
    <property type="term" value="F:mRNA binding"/>
    <property type="evidence" value="ECO:0007669"/>
    <property type="project" value="TreeGrafter"/>
</dbReference>
<dbReference type="InterPro" id="IPR000504">
    <property type="entry name" value="RRM_dom"/>
</dbReference>
<evidence type="ECO:0000313" key="6">
    <source>
        <dbReference type="Proteomes" id="UP000036403"/>
    </source>
</evidence>
<organism evidence="5 6">
    <name type="scientific">Lasius niger</name>
    <name type="common">Black garden ant</name>
    <dbReference type="NCBI Taxonomy" id="67767"/>
    <lineage>
        <taxon>Eukaryota</taxon>
        <taxon>Metazoa</taxon>
        <taxon>Ecdysozoa</taxon>
        <taxon>Arthropoda</taxon>
        <taxon>Hexapoda</taxon>
        <taxon>Insecta</taxon>
        <taxon>Pterygota</taxon>
        <taxon>Neoptera</taxon>
        <taxon>Endopterygota</taxon>
        <taxon>Hymenoptera</taxon>
        <taxon>Apocrita</taxon>
        <taxon>Aculeata</taxon>
        <taxon>Formicoidea</taxon>
        <taxon>Formicidae</taxon>
        <taxon>Formicinae</taxon>
        <taxon>Lasius</taxon>
        <taxon>Lasius</taxon>
    </lineage>
</organism>
<dbReference type="InterPro" id="IPR050502">
    <property type="entry name" value="Euk_RNA-bind_prot"/>
</dbReference>
<gene>
    <name evidence="5" type="ORF">RF55_11035</name>
</gene>
<dbReference type="Gene3D" id="3.30.70.330">
    <property type="match status" value="2"/>
</dbReference>
<keyword evidence="6" id="KW-1185">Reference proteome</keyword>
<dbReference type="PROSITE" id="PS50102">
    <property type="entry name" value="RRM"/>
    <property type="match status" value="1"/>
</dbReference>
<dbReference type="SUPFAM" id="SSF54928">
    <property type="entry name" value="RNA-binding domain, RBD"/>
    <property type="match status" value="1"/>
</dbReference>
<name>A0A0J7KGK9_LASNI</name>
<dbReference type="PANTHER" id="PTHR48025">
    <property type="entry name" value="OS02G0815200 PROTEIN"/>
    <property type="match status" value="1"/>
</dbReference>
<sequence>MAGINVIGESMFQPEPQVTGKKNFPGKVYLCIGNLSQNAIEEEIRIMLEQYGEVTKCELHLEKAYAIVEMDCATDVEKVKYELDGIWFKGRQLEILDAHAIRMEKLRSWIPEEILEKAFDSSISDIKYTIVFINKKNQHVTEGIVKFRTKKNAQLALNCSRKCYISMTDPRPKKVESVEQNNANDMFGNKNLPRKTPKFCTAYKKPVEPFLAHFAQSCIICKYSKKWNSLEEKYERKNEELERELTMEKEKLEDQLERELEKILLSKRI</sequence>
<dbReference type="Gene3D" id="6.10.250.1170">
    <property type="match status" value="1"/>
</dbReference>
<protein>
    <submittedName>
        <fullName evidence="5">Hrp65 isoform x3</fullName>
    </submittedName>
</protein>
<dbReference type="Proteomes" id="UP000036403">
    <property type="component" value="Unassembled WGS sequence"/>
</dbReference>
<dbReference type="InterPro" id="IPR012677">
    <property type="entry name" value="Nucleotide-bd_a/b_plait_sf"/>
</dbReference>
<evidence type="ECO:0000256" key="1">
    <source>
        <dbReference type="ARBA" id="ARBA00022884"/>
    </source>
</evidence>
<keyword evidence="1 2" id="KW-0694">RNA-binding</keyword>